<feature type="compositionally biased region" description="Polar residues" evidence="1">
    <location>
        <begin position="233"/>
        <end position="243"/>
    </location>
</feature>
<dbReference type="EMBL" id="CP036526">
    <property type="protein sequence ID" value="QDT08173.1"/>
    <property type="molecule type" value="Genomic_DNA"/>
</dbReference>
<dbReference type="RefSeq" id="WP_145415763.1">
    <property type="nucleotide sequence ID" value="NZ_CP036526.1"/>
</dbReference>
<sequence>MAADISVEQATALPTTLPAVVSTVASESAGSSTTIHADAVDGVFGDSGMSPQAMDSAANALVQEMKASAEATGRVALNAFDELATFAGITIESPAFQADGSFSGTSQFGDSAAPVLLQYISATGSWALANETDLPSLVPADSGFQSPIELQSPYLVFSTATVDISSGEMSAGATDFYGRIYESDNFTVRLQRGVNLLSRATIADDSAVDDILGVIGIDIPAVELEGVVFATSNPTPSKCSSRPNKTRDSGISFANK</sequence>
<protein>
    <submittedName>
        <fullName evidence="2">Uncharacterized protein</fullName>
    </submittedName>
</protein>
<keyword evidence="3" id="KW-1185">Reference proteome</keyword>
<feature type="region of interest" description="Disordered" evidence="1">
    <location>
        <begin position="233"/>
        <end position="256"/>
    </location>
</feature>
<proteinExistence type="predicted"/>
<accession>A0A517NM72</accession>
<evidence type="ECO:0000256" key="1">
    <source>
        <dbReference type="SAM" id="MobiDB-lite"/>
    </source>
</evidence>
<dbReference type="Proteomes" id="UP000319817">
    <property type="component" value="Chromosome"/>
</dbReference>
<gene>
    <name evidence="2" type="ORF">K239x_01050</name>
</gene>
<evidence type="ECO:0000313" key="2">
    <source>
        <dbReference type="EMBL" id="QDT08173.1"/>
    </source>
</evidence>
<reference evidence="2 3" key="1">
    <citation type="submission" date="2019-02" db="EMBL/GenBank/DDBJ databases">
        <title>Deep-cultivation of Planctomycetes and their phenomic and genomic characterization uncovers novel biology.</title>
        <authorList>
            <person name="Wiegand S."/>
            <person name="Jogler M."/>
            <person name="Boedeker C."/>
            <person name="Pinto D."/>
            <person name="Vollmers J."/>
            <person name="Rivas-Marin E."/>
            <person name="Kohn T."/>
            <person name="Peeters S.H."/>
            <person name="Heuer A."/>
            <person name="Rast P."/>
            <person name="Oberbeckmann S."/>
            <person name="Bunk B."/>
            <person name="Jeske O."/>
            <person name="Meyerdierks A."/>
            <person name="Storesund J.E."/>
            <person name="Kallscheuer N."/>
            <person name="Luecker S."/>
            <person name="Lage O.M."/>
            <person name="Pohl T."/>
            <person name="Merkel B.J."/>
            <person name="Hornburger P."/>
            <person name="Mueller R.-W."/>
            <person name="Bruemmer F."/>
            <person name="Labrenz M."/>
            <person name="Spormann A.M."/>
            <person name="Op den Camp H."/>
            <person name="Overmann J."/>
            <person name="Amann R."/>
            <person name="Jetten M.S.M."/>
            <person name="Mascher T."/>
            <person name="Medema M.H."/>
            <person name="Devos D.P."/>
            <person name="Kaster A.-K."/>
            <person name="Ovreas L."/>
            <person name="Rohde M."/>
            <person name="Galperin M.Y."/>
            <person name="Jogler C."/>
        </authorList>
    </citation>
    <scope>NUCLEOTIDE SEQUENCE [LARGE SCALE GENOMIC DNA]</scope>
    <source>
        <strain evidence="2 3">K23_9</strain>
    </source>
</reference>
<name>A0A517NM72_9BACT</name>
<dbReference type="AlphaFoldDB" id="A0A517NM72"/>
<evidence type="ECO:0000313" key="3">
    <source>
        <dbReference type="Proteomes" id="UP000319817"/>
    </source>
</evidence>
<organism evidence="2 3">
    <name type="scientific">Stieleria marina</name>
    <dbReference type="NCBI Taxonomy" id="1930275"/>
    <lineage>
        <taxon>Bacteria</taxon>
        <taxon>Pseudomonadati</taxon>
        <taxon>Planctomycetota</taxon>
        <taxon>Planctomycetia</taxon>
        <taxon>Pirellulales</taxon>
        <taxon>Pirellulaceae</taxon>
        <taxon>Stieleria</taxon>
    </lineage>
</organism>